<protein>
    <submittedName>
        <fullName evidence="2">Uncharacterized protein</fullName>
    </submittedName>
</protein>
<evidence type="ECO:0000313" key="2">
    <source>
        <dbReference type="EMBL" id="KAG7366340.1"/>
    </source>
</evidence>
<feature type="signal peptide" evidence="1">
    <location>
        <begin position="1"/>
        <end position="18"/>
    </location>
</feature>
<accession>A0A9K3Q0T2</accession>
<reference evidence="2" key="2">
    <citation type="submission" date="2021-04" db="EMBL/GenBank/DDBJ databases">
        <authorList>
            <person name="Podell S."/>
        </authorList>
    </citation>
    <scope>NUCLEOTIDE SEQUENCE</scope>
    <source>
        <strain evidence="2">Hildebrandi</strain>
    </source>
</reference>
<feature type="chain" id="PRO_5039949610" evidence="1">
    <location>
        <begin position="19"/>
        <end position="164"/>
    </location>
</feature>
<gene>
    <name evidence="2" type="ORF">IV203_029010</name>
</gene>
<proteinExistence type="predicted"/>
<evidence type="ECO:0000256" key="1">
    <source>
        <dbReference type="SAM" id="SignalP"/>
    </source>
</evidence>
<dbReference type="Proteomes" id="UP000693970">
    <property type="component" value="Unassembled WGS sequence"/>
</dbReference>
<comment type="caution">
    <text evidence="2">The sequence shown here is derived from an EMBL/GenBank/DDBJ whole genome shotgun (WGS) entry which is preliminary data.</text>
</comment>
<sequence length="164" mass="17681">MNLRLASLLLVALETCSAYSFAEDVKASVTTKTIRFLEVEGAHCECEGTELVCIEGDHDHNMTDTDVAEARQGEHHEEDCICTEDGELVCEDHHDDEEHHDGEEQCHCDGDAVHCDDEALEADCHCHGNEVHCDFHDDETGGDGAFGASASLAAVAGVMAVALL</sequence>
<dbReference type="EMBL" id="JAGRRH010000007">
    <property type="protein sequence ID" value="KAG7366340.1"/>
    <property type="molecule type" value="Genomic_DNA"/>
</dbReference>
<evidence type="ECO:0000313" key="3">
    <source>
        <dbReference type="Proteomes" id="UP000693970"/>
    </source>
</evidence>
<reference evidence="2" key="1">
    <citation type="journal article" date="2021" name="Sci. Rep.">
        <title>Diploid genomic architecture of Nitzschia inconspicua, an elite biomass production diatom.</title>
        <authorList>
            <person name="Oliver A."/>
            <person name="Podell S."/>
            <person name="Pinowska A."/>
            <person name="Traller J.C."/>
            <person name="Smith S.R."/>
            <person name="McClure R."/>
            <person name="Beliaev A."/>
            <person name="Bohutskyi P."/>
            <person name="Hill E.A."/>
            <person name="Rabines A."/>
            <person name="Zheng H."/>
            <person name="Allen L.Z."/>
            <person name="Kuo A."/>
            <person name="Grigoriev I.V."/>
            <person name="Allen A.E."/>
            <person name="Hazlebeck D."/>
            <person name="Allen E.E."/>
        </authorList>
    </citation>
    <scope>NUCLEOTIDE SEQUENCE</scope>
    <source>
        <strain evidence="2">Hildebrandi</strain>
    </source>
</reference>
<keyword evidence="3" id="KW-1185">Reference proteome</keyword>
<dbReference type="AlphaFoldDB" id="A0A9K3Q0T2"/>
<organism evidence="2 3">
    <name type="scientific">Nitzschia inconspicua</name>
    <dbReference type="NCBI Taxonomy" id="303405"/>
    <lineage>
        <taxon>Eukaryota</taxon>
        <taxon>Sar</taxon>
        <taxon>Stramenopiles</taxon>
        <taxon>Ochrophyta</taxon>
        <taxon>Bacillariophyta</taxon>
        <taxon>Bacillariophyceae</taxon>
        <taxon>Bacillariophycidae</taxon>
        <taxon>Bacillariales</taxon>
        <taxon>Bacillariaceae</taxon>
        <taxon>Nitzschia</taxon>
    </lineage>
</organism>
<keyword evidence="1" id="KW-0732">Signal</keyword>
<name>A0A9K3Q0T2_9STRA</name>